<evidence type="ECO:0000313" key="6">
    <source>
        <dbReference type="Proteomes" id="UP000245207"/>
    </source>
</evidence>
<sequence length="274" mass="30543">MADEIDKVDDDVRKKKMSLEKQVWSYKRFYMLKMRLCRMETSDNVDFSFHGKNPLDHSLKDVAALLKYLEQPWKEKYGGWPHYYNFDGPSSHLFSSSQEGPVAPPAMSSDLETFMPWVDQVRRLKSDGTCKLQNTCSTIDMIPLGLSGATRVSNELGAGPAQTTGVIVMVDGGCPHLLGQCVVGSVDEFTHAKDGITVVEGANGQRMMGYSGAHPNHYHSLLSCQHECENEPECAEVVEPYICRRVVSHLEKGRVIIFASRTGNPFLTTYTAAD</sequence>
<accession>A0A2U1NAU0</accession>
<keyword evidence="4" id="KW-0067">ATP-binding</keyword>
<dbReference type="PANTHER" id="PTHR42833">
    <property type="entry name" value="URIDYLATE KINASE"/>
    <property type="match status" value="1"/>
</dbReference>
<evidence type="ECO:0000256" key="4">
    <source>
        <dbReference type="ARBA" id="ARBA00022840"/>
    </source>
</evidence>
<gene>
    <name evidence="5" type="ORF">CTI12_AA289600</name>
</gene>
<dbReference type="EMBL" id="PKPP01003208">
    <property type="protein sequence ID" value="PWA70620.1"/>
    <property type="molecule type" value="Genomic_DNA"/>
</dbReference>
<keyword evidence="2" id="KW-0547">Nucleotide-binding</keyword>
<dbReference type="GO" id="GO:0006225">
    <property type="term" value="P:UDP biosynthetic process"/>
    <property type="evidence" value="ECO:0007669"/>
    <property type="project" value="TreeGrafter"/>
</dbReference>
<keyword evidence="6" id="KW-1185">Reference proteome</keyword>
<dbReference type="PANTHER" id="PTHR42833:SF4">
    <property type="entry name" value="URIDYLATE KINASE PUMPKIN, CHLOROPLASTIC"/>
    <property type="match status" value="1"/>
</dbReference>
<organism evidence="5 6">
    <name type="scientific">Artemisia annua</name>
    <name type="common">Sweet wormwood</name>
    <dbReference type="NCBI Taxonomy" id="35608"/>
    <lineage>
        <taxon>Eukaryota</taxon>
        <taxon>Viridiplantae</taxon>
        <taxon>Streptophyta</taxon>
        <taxon>Embryophyta</taxon>
        <taxon>Tracheophyta</taxon>
        <taxon>Spermatophyta</taxon>
        <taxon>Magnoliopsida</taxon>
        <taxon>eudicotyledons</taxon>
        <taxon>Gunneridae</taxon>
        <taxon>Pentapetalae</taxon>
        <taxon>asterids</taxon>
        <taxon>campanulids</taxon>
        <taxon>Asterales</taxon>
        <taxon>Asteraceae</taxon>
        <taxon>Asteroideae</taxon>
        <taxon>Anthemideae</taxon>
        <taxon>Artemisiinae</taxon>
        <taxon>Artemisia</taxon>
    </lineage>
</organism>
<evidence type="ECO:0000256" key="1">
    <source>
        <dbReference type="ARBA" id="ARBA00022679"/>
    </source>
</evidence>
<dbReference type="Proteomes" id="UP000245207">
    <property type="component" value="Unassembled WGS sequence"/>
</dbReference>
<dbReference type="GO" id="GO:0005524">
    <property type="term" value="F:ATP binding"/>
    <property type="evidence" value="ECO:0007669"/>
    <property type="project" value="UniProtKB-KW"/>
</dbReference>
<reference evidence="5 6" key="1">
    <citation type="journal article" date="2018" name="Mol. Plant">
        <title>The genome of Artemisia annua provides insight into the evolution of Asteraceae family and artemisinin biosynthesis.</title>
        <authorList>
            <person name="Shen Q."/>
            <person name="Zhang L."/>
            <person name="Liao Z."/>
            <person name="Wang S."/>
            <person name="Yan T."/>
            <person name="Shi P."/>
            <person name="Liu M."/>
            <person name="Fu X."/>
            <person name="Pan Q."/>
            <person name="Wang Y."/>
            <person name="Lv Z."/>
            <person name="Lu X."/>
            <person name="Zhang F."/>
            <person name="Jiang W."/>
            <person name="Ma Y."/>
            <person name="Chen M."/>
            <person name="Hao X."/>
            <person name="Li L."/>
            <person name="Tang Y."/>
            <person name="Lv G."/>
            <person name="Zhou Y."/>
            <person name="Sun X."/>
            <person name="Brodelius P.E."/>
            <person name="Rose J.K.C."/>
            <person name="Tang K."/>
        </authorList>
    </citation>
    <scope>NUCLEOTIDE SEQUENCE [LARGE SCALE GENOMIC DNA]</scope>
    <source>
        <strain evidence="6">cv. Huhao1</strain>
        <tissue evidence="5">Leaf</tissue>
    </source>
</reference>
<dbReference type="AlphaFoldDB" id="A0A2U1NAU0"/>
<evidence type="ECO:0000256" key="2">
    <source>
        <dbReference type="ARBA" id="ARBA00022741"/>
    </source>
</evidence>
<name>A0A2U1NAU0_ARTAN</name>
<keyword evidence="3 5" id="KW-0418">Kinase</keyword>
<keyword evidence="1" id="KW-0808">Transferase</keyword>
<dbReference type="GO" id="GO:0033862">
    <property type="term" value="F:UMP kinase activity"/>
    <property type="evidence" value="ECO:0007669"/>
    <property type="project" value="TreeGrafter"/>
</dbReference>
<proteinExistence type="predicted"/>
<protein>
    <submittedName>
        <fullName evidence="5">UMP kinase</fullName>
    </submittedName>
</protein>
<evidence type="ECO:0000313" key="5">
    <source>
        <dbReference type="EMBL" id="PWA70620.1"/>
    </source>
</evidence>
<evidence type="ECO:0000256" key="3">
    <source>
        <dbReference type="ARBA" id="ARBA00022777"/>
    </source>
</evidence>
<comment type="caution">
    <text evidence="5">The sequence shown here is derived from an EMBL/GenBank/DDBJ whole genome shotgun (WGS) entry which is preliminary data.</text>
</comment>